<reference evidence="1 2" key="1">
    <citation type="journal article" date="2019" name="Int. J. Syst. Evol. Microbiol.">
        <title>The Global Catalogue of Microorganisms (GCM) 10K type strain sequencing project: providing services to taxonomists for standard genome sequencing and annotation.</title>
        <authorList>
            <consortium name="The Broad Institute Genomics Platform"/>
            <consortium name="The Broad Institute Genome Sequencing Center for Infectious Disease"/>
            <person name="Wu L."/>
            <person name="Ma J."/>
        </authorList>
    </citation>
    <scope>NUCLEOTIDE SEQUENCE [LARGE SCALE GENOMIC DNA]</scope>
    <source>
        <strain evidence="1 2">JCM 16014</strain>
    </source>
</reference>
<evidence type="ECO:0000313" key="1">
    <source>
        <dbReference type="EMBL" id="GAA2029692.1"/>
    </source>
</evidence>
<gene>
    <name evidence="1" type="ORF">GCM10009839_31600</name>
</gene>
<dbReference type="Proteomes" id="UP001500751">
    <property type="component" value="Unassembled WGS sequence"/>
</dbReference>
<dbReference type="EMBL" id="BAAAQN010000015">
    <property type="protein sequence ID" value="GAA2029692.1"/>
    <property type="molecule type" value="Genomic_DNA"/>
</dbReference>
<keyword evidence="2" id="KW-1185">Reference proteome</keyword>
<protein>
    <submittedName>
        <fullName evidence="1">Uncharacterized protein</fullName>
    </submittedName>
</protein>
<sequence>MIGIRVATGHDASAVYVGGPEYFTGLAVTDTFGVLHTTRPPAPPYQPMRYAVTDAVDT</sequence>
<accession>A0ABN2U6D1</accession>
<evidence type="ECO:0000313" key="2">
    <source>
        <dbReference type="Proteomes" id="UP001500751"/>
    </source>
</evidence>
<name>A0ABN2U6D1_9ACTN</name>
<comment type="caution">
    <text evidence="1">The sequence shown here is derived from an EMBL/GenBank/DDBJ whole genome shotgun (WGS) entry which is preliminary data.</text>
</comment>
<proteinExistence type="predicted"/>
<organism evidence="1 2">
    <name type="scientific">Catenulispora yoronensis</name>
    <dbReference type="NCBI Taxonomy" id="450799"/>
    <lineage>
        <taxon>Bacteria</taxon>
        <taxon>Bacillati</taxon>
        <taxon>Actinomycetota</taxon>
        <taxon>Actinomycetes</taxon>
        <taxon>Catenulisporales</taxon>
        <taxon>Catenulisporaceae</taxon>
        <taxon>Catenulispora</taxon>
    </lineage>
</organism>